<name>A0A4R8QSG4_COLTR</name>
<reference evidence="2 3" key="1">
    <citation type="submission" date="2018-12" db="EMBL/GenBank/DDBJ databases">
        <title>Genome sequence and assembly of Colletotrichum trifolii.</title>
        <authorList>
            <person name="Gan P."/>
            <person name="Shirasu K."/>
        </authorList>
    </citation>
    <scope>NUCLEOTIDE SEQUENCE [LARGE SCALE GENOMIC DNA]</scope>
    <source>
        <strain evidence="2 3">543-2</strain>
    </source>
</reference>
<feature type="region of interest" description="Disordered" evidence="1">
    <location>
        <begin position="237"/>
        <end position="257"/>
    </location>
</feature>
<feature type="compositionally biased region" description="Polar residues" evidence="1">
    <location>
        <begin position="95"/>
        <end position="105"/>
    </location>
</feature>
<keyword evidence="3" id="KW-1185">Reference proteome</keyword>
<organism evidence="2 3">
    <name type="scientific">Colletotrichum trifolii</name>
    <dbReference type="NCBI Taxonomy" id="5466"/>
    <lineage>
        <taxon>Eukaryota</taxon>
        <taxon>Fungi</taxon>
        <taxon>Dikarya</taxon>
        <taxon>Ascomycota</taxon>
        <taxon>Pezizomycotina</taxon>
        <taxon>Sordariomycetes</taxon>
        <taxon>Hypocreomycetidae</taxon>
        <taxon>Glomerellales</taxon>
        <taxon>Glomerellaceae</taxon>
        <taxon>Colletotrichum</taxon>
        <taxon>Colletotrichum orbiculare species complex</taxon>
    </lineage>
</organism>
<evidence type="ECO:0000313" key="3">
    <source>
        <dbReference type="Proteomes" id="UP000295703"/>
    </source>
</evidence>
<sequence>MSANGYAVLQELSGKLAQRTVQVTVSPRPTRFAERRAVLHALQKFGRVEVFKKLDNHDSSFIAVLSDKSQVKDVVNKSPLAYQLAVPRPHGSVQNFLTSSTSTDPIINPNDPKKGADGRQPATDDEHKDFALHIFPATTYLHVAAVKASPLHGPWPETRRETTMSATLKAAMPRNTATDGLADWETGGQVPSSARGQLWEEILLGTNSFDVATRAITDRIQRRKKRERFPAIMEGLVHLQKQSQSESQTQGLESEQQ</sequence>
<dbReference type="Proteomes" id="UP000295703">
    <property type="component" value="Unassembled WGS sequence"/>
</dbReference>
<feature type="region of interest" description="Disordered" evidence="1">
    <location>
        <begin position="95"/>
        <end position="124"/>
    </location>
</feature>
<feature type="compositionally biased region" description="Basic and acidic residues" evidence="1">
    <location>
        <begin position="111"/>
        <end position="124"/>
    </location>
</feature>
<accession>A0A4R8QSG4</accession>
<proteinExistence type="predicted"/>
<feature type="compositionally biased region" description="Polar residues" evidence="1">
    <location>
        <begin position="240"/>
        <end position="257"/>
    </location>
</feature>
<comment type="caution">
    <text evidence="2">The sequence shown here is derived from an EMBL/GenBank/DDBJ whole genome shotgun (WGS) entry which is preliminary data.</text>
</comment>
<gene>
    <name evidence="2" type="ORF">CTRI78_v009463</name>
</gene>
<dbReference type="EMBL" id="RYZW01000130">
    <property type="protein sequence ID" value="TDZ44671.1"/>
    <property type="molecule type" value="Genomic_DNA"/>
</dbReference>
<protein>
    <submittedName>
        <fullName evidence="2">Uncharacterized protein</fullName>
    </submittedName>
</protein>
<dbReference type="AlphaFoldDB" id="A0A4R8QSG4"/>
<evidence type="ECO:0000313" key="2">
    <source>
        <dbReference type="EMBL" id="TDZ44671.1"/>
    </source>
</evidence>
<evidence type="ECO:0000256" key="1">
    <source>
        <dbReference type="SAM" id="MobiDB-lite"/>
    </source>
</evidence>